<evidence type="ECO:0000256" key="4">
    <source>
        <dbReference type="ARBA" id="ARBA00022989"/>
    </source>
</evidence>
<protein>
    <submittedName>
        <fullName evidence="7">LysE family translocator</fullName>
    </submittedName>
</protein>
<dbReference type="AlphaFoldDB" id="A0A8J7SJM7"/>
<feature type="transmembrane region" description="Helical" evidence="6">
    <location>
        <begin position="6"/>
        <end position="29"/>
    </location>
</feature>
<evidence type="ECO:0000256" key="3">
    <source>
        <dbReference type="ARBA" id="ARBA00022692"/>
    </source>
</evidence>
<dbReference type="PANTHER" id="PTHR30086">
    <property type="entry name" value="ARGININE EXPORTER PROTEIN ARGO"/>
    <property type="match status" value="1"/>
</dbReference>
<dbReference type="Pfam" id="PF01810">
    <property type="entry name" value="LysE"/>
    <property type="match status" value="1"/>
</dbReference>
<dbReference type="GO" id="GO:0005886">
    <property type="term" value="C:plasma membrane"/>
    <property type="evidence" value="ECO:0007669"/>
    <property type="project" value="UniProtKB-SubCell"/>
</dbReference>
<dbReference type="Proteomes" id="UP000672602">
    <property type="component" value="Unassembled WGS sequence"/>
</dbReference>
<keyword evidence="2" id="KW-1003">Cell membrane</keyword>
<comment type="caution">
    <text evidence="7">The sequence shown here is derived from an EMBL/GenBank/DDBJ whole genome shotgun (WGS) entry which is preliminary data.</text>
</comment>
<proteinExistence type="predicted"/>
<dbReference type="EMBL" id="JAGMWN010000005">
    <property type="protein sequence ID" value="MBP5857858.1"/>
    <property type="molecule type" value="Genomic_DNA"/>
</dbReference>
<evidence type="ECO:0000256" key="5">
    <source>
        <dbReference type="ARBA" id="ARBA00023136"/>
    </source>
</evidence>
<comment type="subcellular location">
    <subcellularLocation>
        <location evidence="1">Cell membrane</location>
        <topology evidence="1">Multi-pass membrane protein</topology>
    </subcellularLocation>
</comment>
<evidence type="ECO:0000313" key="7">
    <source>
        <dbReference type="EMBL" id="MBP5857858.1"/>
    </source>
</evidence>
<dbReference type="PANTHER" id="PTHR30086:SF20">
    <property type="entry name" value="ARGININE EXPORTER PROTEIN ARGO-RELATED"/>
    <property type="match status" value="1"/>
</dbReference>
<feature type="transmembrane region" description="Helical" evidence="6">
    <location>
        <begin position="151"/>
        <end position="171"/>
    </location>
</feature>
<dbReference type="GO" id="GO:0015171">
    <property type="term" value="F:amino acid transmembrane transporter activity"/>
    <property type="evidence" value="ECO:0007669"/>
    <property type="project" value="TreeGrafter"/>
</dbReference>
<reference evidence="7" key="1">
    <citation type="submission" date="2021-04" db="EMBL/GenBank/DDBJ databases">
        <authorList>
            <person name="Zhang D.-C."/>
        </authorList>
    </citation>
    <scope>NUCLEOTIDE SEQUENCE</scope>
    <source>
        <strain evidence="7">CGMCC 1.15697</strain>
    </source>
</reference>
<keyword evidence="3 6" id="KW-0812">Transmembrane</keyword>
<sequence>MPDIHTLMLFAGASLVLYISPGPDMLHVANRAMADGIRGGMLAALGVSAGLVVHMLAAAFGLAAVLVIWPIAFTLVKWLGAAYLLYLGVTALMGRGSAARPTGGMARAGSWRLFRQGFLVNLLNPKIALFFMAFLPQFASQAPGANGVDQTLQILILGALFNTGSLVWLGIQTVTFARIGRWLSARPRILLWQRRVSGVLLIALAGRLAVAER</sequence>
<feature type="transmembrane region" description="Helical" evidence="6">
    <location>
        <begin position="118"/>
        <end position="139"/>
    </location>
</feature>
<gene>
    <name evidence="7" type="ORF">KAJ83_12635</name>
</gene>
<keyword evidence="4 6" id="KW-1133">Transmembrane helix</keyword>
<organism evidence="7 8">
    <name type="scientific">Marivibrio halodurans</name>
    <dbReference type="NCBI Taxonomy" id="2039722"/>
    <lineage>
        <taxon>Bacteria</taxon>
        <taxon>Pseudomonadati</taxon>
        <taxon>Pseudomonadota</taxon>
        <taxon>Alphaproteobacteria</taxon>
        <taxon>Rhodospirillales</taxon>
        <taxon>Rhodospirillaceae</taxon>
        <taxon>Marivibrio</taxon>
    </lineage>
</organism>
<evidence type="ECO:0000256" key="6">
    <source>
        <dbReference type="SAM" id="Phobius"/>
    </source>
</evidence>
<keyword evidence="5 6" id="KW-0472">Membrane</keyword>
<accession>A0A8J7SJM7</accession>
<dbReference type="InterPro" id="IPR001123">
    <property type="entry name" value="LeuE-type"/>
</dbReference>
<evidence type="ECO:0000313" key="8">
    <source>
        <dbReference type="Proteomes" id="UP000672602"/>
    </source>
</evidence>
<evidence type="ECO:0000256" key="2">
    <source>
        <dbReference type="ARBA" id="ARBA00022475"/>
    </source>
</evidence>
<evidence type="ECO:0000256" key="1">
    <source>
        <dbReference type="ARBA" id="ARBA00004651"/>
    </source>
</evidence>
<name>A0A8J7SJM7_9PROT</name>
<feature type="transmembrane region" description="Helical" evidence="6">
    <location>
        <begin position="78"/>
        <end position="98"/>
    </location>
</feature>
<dbReference type="PIRSF" id="PIRSF006324">
    <property type="entry name" value="LeuE"/>
    <property type="match status" value="1"/>
</dbReference>
<feature type="transmembrane region" description="Helical" evidence="6">
    <location>
        <begin position="41"/>
        <end position="72"/>
    </location>
</feature>
<dbReference type="RefSeq" id="WP_210682431.1">
    <property type="nucleotide sequence ID" value="NZ_JAGMWN010000005.1"/>
</dbReference>
<keyword evidence="8" id="KW-1185">Reference proteome</keyword>